<dbReference type="Proteomes" id="UP001168528">
    <property type="component" value="Unassembled WGS sequence"/>
</dbReference>
<evidence type="ECO:0000313" key="1">
    <source>
        <dbReference type="EMBL" id="MDO1450768.1"/>
    </source>
</evidence>
<comment type="caution">
    <text evidence="1">The sequence shown here is derived from an EMBL/GenBank/DDBJ whole genome shotgun (WGS) entry which is preliminary data.</text>
</comment>
<protein>
    <submittedName>
        <fullName evidence="1">Uncharacterized protein</fullName>
    </submittedName>
</protein>
<sequence length="56" mass="6257">MKKHTDKQPPTVHLGHLAVIGTSGVTATCDFPFEFIAYYLLDGEKELRGLLPEKDQ</sequence>
<dbReference type="RefSeq" id="WP_302041569.1">
    <property type="nucleotide sequence ID" value="NZ_JAUKPO010000036.1"/>
</dbReference>
<gene>
    <name evidence="1" type="ORF">Q0590_31130</name>
</gene>
<keyword evidence="2" id="KW-1185">Reference proteome</keyword>
<evidence type="ECO:0000313" key="2">
    <source>
        <dbReference type="Proteomes" id="UP001168528"/>
    </source>
</evidence>
<name>A0ABT8RF87_9BACT</name>
<organism evidence="1 2">
    <name type="scientific">Rhodocytophaga aerolata</name>
    <dbReference type="NCBI Taxonomy" id="455078"/>
    <lineage>
        <taxon>Bacteria</taxon>
        <taxon>Pseudomonadati</taxon>
        <taxon>Bacteroidota</taxon>
        <taxon>Cytophagia</taxon>
        <taxon>Cytophagales</taxon>
        <taxon>Rhodocytophagaceae</taxon>
        <taxon>Rhodocytophaga</taxon>
    </lineage>
</organism>
<accession>A0ABT8RF87</accession>
<reference evidence="1" key="1">
    <citation type="submission" date="2023-07" db="EMBL/GenBank/DDBJ databases">
        <title>The genome sequence of Rhodocytophaga aerolata KACC 12507.</title>
        <authorList>
            <person name="Zhang X."/>
        </authorList>
    </citation>
    <scope>NUCLEOTIDE SEQUENCE</scope>
    <source>
        <strain evidence="1">KACC 12507</strain>
    </source>
</reference>
<proteinExistence type="predicted"/>
<dbReference type="EMBL" id="JAUKPO010000036">
    <property type="protein sequence ID" value="MDO1450768.1"/>
    <property type="molecule type" value="Genomic_DNA"/>
</dbReference>